<dbReference type="SMART" id="SM00044">
    <property type="entry name" value="CYCc"/>
    <property type="match status" value="1"/>
</dbReference>
<evidence type="ECO:0000313" key="11">
    <source>
        <dbReference type="Proteomes" id="UP001470230"/>
    </source>
</evidence>
<dbReference type="Gene3D" id="3.30.450.20">
    <property type="entry name" value="PAS domain"/>
    <property type="match status" value="1"/>
</dbReference>
<dbReference type="EMBL" id="JAPFFF010000034">
    <property type="protein sequence ID" value="KAK8843866.1"/>
    <property type="molecule type" value="Genomic_DNA"/>
</dbReference>
<feature type="transmembrane region" description="Helical" evidence="8">
    <location>
        <begin position="122"/>
        <end position="144"/>
    </location>
</feature>
<feature type="transmembrane region" description="Helical" evidence="8">
    <location>
        <begin position="238"/>
        <end position="258"/>
    </location>
</feature>
<dbReference type="PANTHER" id="PTHR11920">
    <property type="entry name" value="GUANYLYL CYCLASE"/>
    <property type="match status" value="1"/>
</dbReference>
<dbReference type="InterPro" id="IPR001054">
    <property type="entry name" value="A/G_cyclase"/>
</dbReference>
<feature type="domain" description="Guanylate cyclase" evidence="9">
    <location>
        <begin position="1388"/>
        <end position="1520"/>
    </location>
</feature>
<evidence type="ECO:0000256" key="5">
    <source>
        <dbReference type="ARBA" id="ARBA00023136"/>
    </source>
</evidence>
<comment type="caution">
    <text evidence="10">The sequence shown here is derived from an EMBL/GenBank/DDBJ whole genome shotgun (WGS) entry which is preliminary data.</text>
</comment>
<dbReference type="PROSITE" id="PS50125">
    <property type="entry name" value="GUANYLATE_CYCLASE_2"/>
    <property type="match status" value="1"/>
</dbReference>
<feature type="transmembrane region" description="Helical" evidence="8">
    <location>
        <begin position="1168"/>
        <end position="1188"/>
    </location>
</feature>
<evidence type="ECO:0000256" key="6">
    <source>
        <dbReference type="ARBA" id="ARBA00023239"/>
    </source>
</evidence>
<feature type="transmembrane region" description="Helical" evidence="8">
    <location>
        <begin position="296"/>
        <end position="317"/>
    </location>
</feature>
<dbReference type="Pfam" id="PF13426">
    <property type="entry name" value="PAS_9"/>
    <property type="match status" value="1"/>
</dbReference>
<dbReference type="PANTHER" id="PTHR11920:SF335">
    <property type="entry name" value="GUANYLATE CYCLASE"/>
    <property type="match status" value="1"/>
</dbReference>
<dbReference type="SUPFAM" id="SSF55785">
    <property type="entry name" value="PYP-like sensor domain (PAS domain)"/>
    <property type="match status" value="1"/>
</dbReference>
<evidence type="ECO:0000256" key="4">
    <source>
        <dbReference type="ARBA" id="ARBA00022989"/>
    </source>
</evidence>
<feature type="transmembrane region" description="Helical" evidence="8">
    <location>
        <begin position="324"/>
        <end position="344"/>
    </location>
</feature>
<evidence type="ECO:0000256" key="3">
    <source>
        <dbReference type="ARBA" id="ARBA00022741"/>
    </source>
</evidence>
<feature type="transmembrane region" description="Helical" evidence="8">
    <location>
        <begin position="265"/>
        <end position="284"/>
    </location>
</feature>
<feature type="transmembrane region" description="Helical" evidence="8">
    <location>
        <begin position="853"/>
        <end position="873"/>
    </location>
</feature>
<evidence type="ECO:0000256" key="8">
    <source>
        <dbReference type="SAM" id="Phobius"/>
    </source>
</evidence>
<sequence length="1565" mass="178817">MDKNQIRGIPSNFPSSSSHSFDSVNSNAALKFYGLKKKNYFKLFRKQMTQLASYIYSVSPPFRIVHKIMAAIQILQFLLPCLIPAYLTFWEKGTPEQVTMNVIAVLYYLIPPTVDFRGTYVFFIIYIVLQIIMILIVIISSFYFKKHAKLPGFIPPLIYLYQSTFGYYFHPIVLYMIFEAISYLVTGNFHTKISLTSICFLFTVALICVCFNFFFMSISSSQTLLFRPTSFVSFASQPQYLIIISTILINVFFGIAINLKKVIKIIFFILNIILYVITAFSVLIKGGFVEDFISNIILSSSITGAVFTLVDLFFIFFEKKGSLAIFFCFVLFFVLMMIMNFFIIQTVNIKRLKTLDSISQDNSLFSYVDTPNQFFLLAACGIKFSHPIILDLTLFNLALEKWEKNQYVYLMYAKFISIYPEETVTLKFIYKTVKLQKLKGSAIRCIKRQIPTILRHREFGLTNELRSKINAIKKQNASNRHKLGHVWDVVIRANLNEIEASTKHAISSINETNVDLKHLLREYPNNRNVTFVYSNFLSDLMADHFLSKEMHERTKVLLPGVTVFEDQTYEYGIKMFPNLPSSIREQKEPIILSSTMEAGLNFDNDTNEIGIDYERNKDLDQVAGIKMNINELMIPSIVGTKLIRILTTLFLFVIPCIFGLIYIEYYIKILERPLQFIGSLSLLQARAFQVVGFSLRYIGEEIDVFNKNIYKDEKPPVSFGNTWNTKKQLEYIVEETTNALQDFGSFRKFEDNNELIDKARNLIFHTSVPYDYYTSSGNFTRQLVSISGGILDFTIQQRIVLSAYKIEHNILDSAAVLNCANNIYWISANIDSALNYMLEFIDQKYEKSLKIRLIVLITLILVEVVIYSTTLIIEIKWLNSNKNETYQCLFSLPKNIVSNLAENRDSNKMKENQPEEMNKQEETILKIFNSSGNSESSFSDVIVIIIGTFFIVLFAIICIYLFCDLVFHLNETVRNSAPHLFYLLASYSMLLGSMNCFNEILFEGSGNPIPTVPFQEAYSYLQSYFEKSSSYYHLISAGGPSNQEVPFLGFTEGVKNAYPSNCSNYDYLNITKTLSIKEETFEDNDFNLSKILECSPVDMTFVLMEPFIMFSLIPYRNGIVKKIESKDPHFDTLWLHLISPLYERFFDPLHKQIFPLIMDNLNEQKGKYIPFITALLIAGIFVEVLLYLQILSIENHIRSVLSLLLHCSPSVIFSSTKISRILSGDFSSQQNESLDRNSGFFDIVFKSLPDAIMYTNTEMIIQQANRSCKRIFGDDVELVGKSIRDFFFSNKFTGNIETLFSSVNSNPTEEIAYKKGSTELILKATSMIACGKFVILCRDETQSHNYNTLILSEKQNSDKLLSTILPPSLVGRVQEGEKNISFSVQSASILFSDIVSFTPWCGSLPAEKVMSTLNIMFKRMDSILDTKHTMTKIKCIGDCYMAAGGIFAEINQPSIHAKEVVSFGLQSIKEIIAINEEINQNLRIRVGVNTGGPIVAGVLGIGKPTFEIIGPAINRAQQMEQNGVPMNVHISYAVYELICGLSFKFYNRRTIDCKDGKVETYLVEP</sequence>
<organism evidence="10 11">
    <name type="scientific">Tritrichomonas musculus</name>
    <dbReference type="NCBI Taxonomy" id="1915356"/>
    <lineage>
        <taxon>Eukaryota</taxon>
        <taxon>Metamonada</taxon>
        <taxon>Parabasalia</taxon>
        <taxon>Tritrichomonadida</taxon>
        <taxon>Tritrichomonadidae</taxon>
        <taxon>Tritrichomonas</taxon>
    </lineage>
</organism>
<feature type="region of interest" description="Disordered" evidence="7">
    <location>
        <begin position="1"/>
        <end position="22"/>
    </location>
</feature>
<gene>
    <name evidence="10" type="ORF">M9Y10_024942</name>
</gene>
<keyword evidence="11" id="KW-1185">Reference proteome</keyword>
<feature type="transmembrane region" description="Helical" evidence="8">
    <location>
        <begin position="164"/>
        <end position="186"/>
    </location>
</feature>
<evidence type="ECO:0000256" key="2">
    <source>
        <dbReference type="ARBA" id="ARBA00022692"/>
    </source>
</evidence>
<dbReference type="InterPro" id="IPR029787">
    <property type="entry name" value="Nucleotide_cyclase"/>
</dbReference>
<feature type="transmembrane region" description="Helical" evidence="8">
    <location>
        <begin position="941"/>
        <end position="967"/>
    </location>
</feature>
<dbReference type="InterPro" id="IPR050401">
    <property type="entry name" value="Cyclic_nucleotide_synthase"/>
</dbReference>
<dbReference type="Gene3D" id="3.30.70.1230">
    <property type="entry name" value="Nucleotide cyclase"/>
    <property type="match status" value="1"/>
</dbReference>
<evidence type="ECO:0000256" key="7">
    <source>
        <dbReference type="SAM" id="MobiDB-lite"/>
    </source>
</evidence>
<keyword evidence="2 8" id="KW-0812">Transmembrane</keyword>
<accession>A0ABR2HBM4</accession>
<keyword evidence="6" id="KW-0456">Lyase</keyword>
<name>A0ABR2HBM4_9EUKA</name>
<keyword evidence="4 8" id="KW-1133">Transmembrane helix</keyword>
<reference evidence="10 11" key="1">
    <citation type="submission" date="2024-04" db="EMBL/GenBank/DDBJ databases">
        <title>Tritrichomonas musculus Genome.</title>
        <authorList>
            <person name="Alves-Ferreira E."/>
            <person name="Grigg M."/>
            <person name="Lorenzi H."/>
            <person name="Galac M."/>
        </authorList>
    </citation>
    <scope>NUCLEOTIDE SEQUENCE [LARGE SCALE GENOMIC DNA]</scope>
    <source>
        <strain evidence="10 11">EAF2021</strain>
    </source>
</reference>
<dbReference type="SUPFAM" id="SSF55073">
    <property type="entry name" value="Nucleotide cyclase"/>
    <property type="match status" value="1"/>
</dbReference>
<feature type="transmembrane region" description="Helical" evidence="8">
    <location>
        <begin position="198"/>
        <end position="218"/>
    </location>
</feature>
<keyword evidence="5 8" id="KW-0472">Membrane</keyword>
<dbReference type="Pfam" id="PF00211">
    <property type="entry name" value="Guanylate_cyc"/>
    <property type="match status" value="1"/>
</dbReference>
<dbReference type="InterPro" id="IPR035965">
    <property type="entry name" value="PAS-like_dom_sf"/>
</dbReference>
<dbReference type="CDD" id="cd07302">
    <property type="entry name" value="CHD"/>
    <property type="match status" value="1"/>
</dbReference>
<evidence type="ECO:0000259" key="9">
    <source>
        <dbReference type="PROSITE" id="PS50125"/>
    </source>
</evidence>
<dbReference type="InterPro" id="IPR000014">
    <property type="entry name" value="PAS"/>
</dbReference>
<feature type="transmembrane region" description="Helical" evidence="8">
    <location>
        <begin position="68"/>
        <end position="87"/>
    </location>
</feature>
<evidence type="ECO:0000313" key="10">
    <source>
        <dbReference type="EMBL" id="KAK8843866.1"/>
    </source>
</evidence>
<protein>
    <recommendedName>
        <fullName evidence="9">Guanylate cyclase domain-containing protein</fullName>
    </recommendedName>
</protein>
<keyword evidence="3" id="KW-0547">Nucleotide-binding</keyword>
<proteinExistence type="predicted"/>
<feature type="transmembrane region" description="Helical" evidence="8">
    <location>
        <begin position="642"/>
        <end position="663"/>
    </location>
</feature>
<dbReference type="Proteomes" id="UP001470230">
    <property type="component" value="Unassembled WGS sequence"/>
</dbReference>
<feature type="compositionally biased region" description="Low complexity" evidence="7">
    <location>
        <begin position="10"/>
        <end position="22"/>
    </location>
</feature>
<evidence type="ECO:0000256" key="1">
    <source>
        <dbReference type="ARBA" id="ARBA00004370"/>
    </source>
</evidence>
<dbReference type="SMART" id="SM00091">
    <property type="entry name" value="PAS"/>
    <property type="match status" value="1"/>
</dbReference>
<comment type="subcellular location">
    <subcellularLocation>
        <location evidence="1">Membrane</location>
    </subcellularLocation>
</comment>